<dbReference type="VEuPathDB" id="FungiDB:P175DRAFT_0555038"/>
<dbReference type="Gene3D" id="2.60.200.40">
    <property type="match status" value="1"/>
</dbReference>
<dbReference type="Proteomes" id="UP000034947">
    <property type="component" value="Unassembled WGS sequence"/>
</dbReference>
<dbReference type="GO" id="GO:0005737">
    <property type="term" value="C:cytoplasm"/>
    <property type="evidence" value="ECO:0007669"/>
    <property type="project" value="TreeGrafter"/>
</dbReference>
<dbReference type="Pfam" id="PF00781">
    <property type="entry name" value="DAGK_cat"/>
    <property type="match status" value="1"/>
</dbReference>
<dbReference type="GO" id="GO:0046512">
    <property type="term" value="P:sphingosine biosynthetic process"/>
    <property type="evidence" value="ECO:0007669"/>
    <property type="project" value="TreeGrafter"/>
</dbReference>
<dbReference type="OrthoDB" id="3853857at2759"/>
<organism evidence="2 3">
    <name type="scientific">Aspergillus ochraceoroseus</name>
    <dbReference type="NCBI Taxonomy" id="138278"/>
    <lineage>
        <taxon>Eukaryota</taxon>
        <taxon>Fungi</taxon>
        <taxon>Dikarya</taxon>
        <taxon>Ascomycota</taxon>
        <taxon>Pezizomycotina</taxon>
        <taxon>Eurotiomycetes</taxon>
        <taxon>Eurotiomycetidae</taxon>
        <taxon>Eurotiales</taxon>
        <taxon>Aspergillaceae</taxon>
        <taxon>Aspergillus</taxon>
        <taxon>Aspergillus subgen. Nidulantes</taxon>
    </lineage>
</organism>
<protein>
    <recommendedName>
        <fullName evidence="1">DAGKc domain-containing protein</fullName>
    </recommendedName>
</protein>
<dbReference type="Gene3D" id="3.40.50.10330">
    <property type="entry name" value="Probable inorganic polyphosphate/atp-NAD kinase, domain 1"/>
    <property type="match status" value="1"/>
</dbReference>
<dbReference type="EMBL" id="JYKN01000712">
    <property type="protein sequence ID" value="KKK23324.1"/>
    <property type="molecule type" value="Genomic_DNA"/>
</dbReference>
<feature type="domain" description="DAGKc" evidence="1">
    <location>
        <begin position="108"/>
        <end position="253"/>
    </location>
</feature>
<sequence>MTESTNTCTSSSICFDAVIVEEHVRCSTTGNQEYLTIPIDDIVCVLPSDGGNKFKHTMLFIQGNDTSGTKDLGNSTRLERIHLKSAPSSLLSSHIYTETASHLRSSTNGGTRVHVIISTGSGMGMAKSIFSHILQPLLGYLRVAEYEVHETKSACTITELCHSLFIPQSEAGILQTIILLSGDGGLCDLINAFYNYPMTLHVPPNISLIPVGTGNAMASSIGLLAQPKAALMTLLRGSPVSLPVFAASFSSGASYVIDGCLDREPLIGESPLLEHHCPKTYGGVVASWGIHAALVADSDTVHYRKFGADRFKMAAKELLFPSDGSETHKYSGIITLIRSSHQEGREYEEIVGCREHMYVLATLVSNLEKDFMISPHSAPLDGRLRIIHFPPVSPERAMQILSAAYQKGQHVNDENVMYSEIEGFRIDFQEVDGRWRRVCIDGKVVVVEDGGWMEVRKERRRLLNIISSGPSPRV</sequence>
<dbReference type="PANTHER" id="PTHR12358:SF108">
    <property type="entry name" value="DAGKC DOMAIN-CONTAINING PROTEIN"/>
    <property type="match status" value="1"/>
</dbReference>
<name>A0A0F8UUU7_9EURO</name>
<dbReference type="InterPro" id="IPR017438">
    <property type="entry name" value="ATP-NAD_kinase_N"/>
</dbReference>
<keyword evidence="3" id="KW-1185">Reference proteome</keyword>
<reference evidence="2 3" key="1">
    <citation type="submission" date="2015-02" db="EMBL/GenBank/DDBJ databases">
        <title>Draft Genome Sequences of Two Closely-Related Aflatoxigenic Aspergillus Species Obtained from the Cote d'Ivoire.</title>
        <authorList>
            <person name="Moore G.G."/>
            <person name="Beltz S.B."/>
            <person name="Mack B.M."/>
        </authorList>
    </citation>
    <scope>NUCLEOTIDE SEQUENCE [LARGE SCALE GENOMIC DNA]</scope>
    <source>
        <strain evidence="2 3">SRRC1432</strain>
    </source>
</reference>
<evidence type="ECO:0000313" key="3">
    <source>
        <dbReference type="Proteomes" id="UP000034947"/>
    </source>
</evidence>
<dbReference type="GO" id="GO:0001727">
    <property type="term" value="F:lipid kinase activity"/>
    <property type="evidence" value="ECO:0007669"/>
    <property type="project" value="TreeGrafter"/>
</dbReference>
<dbReference type="InterPro" id="IPR016064">
    <property type="entry name" value="NAD/diacylglycerol_kinase_sf"/>
</dbReference>
<dbReference type="AlphaFoldDB" id="A0A0F8UUU7"/>
<dbReference type="GO" id="GO:0016020">
    <property type="term" value="C:membrane"/>
    <property type="evidence" value="ECO:0007669"/>
    <property type="project" value="TreeGrafter"/>
</dbReference>
<dbReference type="SUPFAM" id="SSF111331">
    <property type="entry name" value="NAD kinase/diacylglycerol kinase-like"/>
    <property type="match status" value="1"/>
</dbReference>
<evidence type="ECO:0000259" key="1">
    <source>
        <dbReference type="PROSITE" id="PS50146"/>
    </source>
</evidence>
<evidence type="ECO:0000313" key="2">
    <source>
        <dbReference type="EMBL" id="KKK23324.1"/>
    </source>
</evidence>
<dbReference type="PANTHER" id="PTHR12358">
    <property type="entry name" value="SPHINGOSINE KINASE"/>
    <property type="match status" value="1"/>
</dbReference>
<gene>
    <name evidence="2" type="ORF">AOCH_007002</name>
</gene>
<dbReference type="InterPro" id="IPR050187">
    <property type="entry name" value="Lipid_Phosphate_FormReg"/>
</dbReference>
<dbReference type="PROSITE" id="PS50146">
    <property type="entry name" value="DAGK"/>
    <property type="match status" value="1"/>
</dbReference>
<comment type="caution">
    <text evidence="2">The sequence shown here is derived from an EMBL/GenBank/DDBJ whole genome shotgun (WGS) entry which is preliminary data.</text>
</comment>
<dbReference type="InterPro" id="IPR001206">
    <property type="entry name" value="Diacylglycerol_kinase_cat_dom"/>
</dbReference>
<accession>A0A0F8UUU7</accession>
<proteinExistence type="predicted"/>